<dbReference type="Proteomes" id="UP000002785">
    <property type="component" value="Chromosome"/>
</dbReference>
<evidence type="ECO:0000256" key="1">
    <source>
        <dbReference type="SAM" id="Phobius"/>
    </source>
</evidence>
<feature type="transmembrane region" description="Helical" evidence="1">
    <location>
        <begin position="84"/>
        <end position="108"/>
    </location>
</feature>
<sequence>MTALLRYYGALLLRSQRWLPPVVLYAGLVAISLDGQSRLGSQLGWNAAVLVPALAWLTRSLLAAEPPAARACLAAATGTRRPQFAALVIPLVLGLALVTFAAAGSLLVCRTPQNVASVLGGGLATGLVCALTGSALGAVGSPPLVRTTAGAAGTLLIGSVLLLVVSASPANAAVRAAFSSDGTGSRFPLLPLLAVLPLVVASWWTSARAAGRVGAAIGQEPG</sequence>
<dbReference type="eggNOG" id="COG1131">
    <property type="taxonomic scope" value="Bacteria"/>
</dbReference>
<keyword evidence="3" id="KW-1185">Reference proteome</keyword>
<proteinExistence type="predicted"/>
<evidence type="ECO:0000313" key="3">
    <source>
        <dbReference type="Proteomes" id="UP000002785"/>
    </source>
</evidence>
<dbReference type="OrthoDB" id="4337269at2"/>
<feature type="transmembrane region" description="Helical" evidence="1">
    <location>
        <begin position="186"/>
        <end position="204"/>
    </location>
</feature>
<keyword evidence="1" id="KW-1133">Transmembrane helix</keyword>
<evidence type="ECO:0000313" key="2">
    <source>
        <dbReference type="EMBL" id="EDY54473.1"/>
    </source>
</evidence>
<dbReference type="AlphaFoldDB" id="B5HNR8"/>
<reference evidence="2" key="1">
    <citation type="submission" date="2009-10" db="EMBL/GenBank/DDBJ databases">
        <title>The genome sequence of Streptomyces sviceus strain ATCC 29083.</title>
        <authorList>
            <consortium name="The Broad Institute Genome Sequencing Platform"/>
            <consortium name="Broad Institute Microbial Sequencing Center"/>
            <person name="Fischbach M."/>
            <person name="Godfrey P."/>
            <person name="Ward D."/>
            <person name="Young S."/>
            <person name="Zeng Q."/>
            <person name="Koehrsen M."/>
            <person name="Alvarado L."/>
            <person name="Berlin A.M."/>
            <person name="Bochicchio J."/>
            <person name="Borenstein D."/>
            <person name="Chapman S.B."/>
            <person name="Chen Z."/>
            <person name="Engels R."/>
            <person name="Freedman E."/>
            <person name="Gellesch M."/>
            <person name="Goldberg J."/>
            <person name="Griggs A."/>
            <person name="Gujja S."/>
            <person name="Heilman E.R."/>
            <person name="Heiman D.I."/>
            <person name="Hepburn T.A."/>
            <person name="Howarth C."/>
            <person name="Jen D."/>
            <person name="Larson L."/>
            <person name="Lewis B."/>
            <person name="Mehta T."/>
            <person name="Park D."/>
            <person name="Pearson M."/>
            <person name="Richards J."/>
            <person name="Roberts A."/>
            <person name="Saif S."/>
            <person name="Shea T.D."/>
            <person name="Shenoy N."/>
            <person name="Sisk P."/>
            <person name="Stolte C."/>
            <person name="Sykes S.N."/>
            <person name="Thomson T."/>
            <person name="Walk T."/>
            <person name="White J."/>
            <person name="Yandava C."/>
            <person name="Straight P."/>
            <person name="Clardy J."/>
            <person name="Hung D."/>
            <person name="Kolter R."/>
            <person name="Mekalanos J."/>
            <person name="Walker S."/>
            <person name="Walsh C.T."/>
            <person name="Wieland-Brown L.C."/>
            <person name="Haas B."/>
            <person name="Nusbaum C."/>
            <person name="Birren B."/>
        </authorList>
    </citation>
    <scope>NUCLEOTIDE SEQUENCE [LARGE SCALE GENOMIC DNA]</scope>
    <source>
        <strain evidence="2">ATCC 29083</strain>
    </source>
</reference>
<dbReference type="EMBL" id="CM000951">
    <property type="protein sequence ID" value="EDY54473.1"/>
    <property type="molecule type" value="Genomic_DNA"/>
</dbReference>
<feature type="transmembrane region" description="Helical" evidence="1">
    <location>
        <begin position="151"/>
        <end position="174"/>
    </location>
</feature>
<protein>
    <submittedName>
        <fullName evidence="2">Integral membrane protein</fullName>
    </submittedName>
</protein>
<accession>B5HNR8</accession>
<organism evidence="2 3">
    <name type="scientific">Streptomyces sviceus (strain ATCC 29083 / DSM 924 / JCM 4929 / NBRC 13980 / NCIMB 11184 / NRRL 5439 / UC 5370)</name>
    <dbReference type="NCBI Taxonomy" id="463191"/>
    <lineage>
        <taxon>Bacteria</taxon>
        <taxon>Bacillati</taxon>
        <taxon>Actinomycetota</taxon>
        <taxon>Actinomycetes</taxon>
        <taxon>Kitasatosporales</taxon>
        <taxon>Streptomycetaceae</taxon>
        <taxon>Streptomyces</taxon>
    </lineage>
</organism>
<name>B5HNR8_STRX2</name>
<dbReference type="RefSeq" id="WP_007382320.1">
    <property type="nucleotide sequence ID" value="NZ_CM000951.1"/>
</dbReference>
<dbReference type="HOGENOM" id="CLU_1239585_0_0_11"/>
<gene>
    <name evidence="2" type="ORF">SSEG_01053</name>
</gene>
<keyword evidence="1" id="KW-0812">Transmembrane</keyword>
<feature type="transmembrane region" description="Helical" evidence="1">
    <location>
        <begin position="115"/>
        <end position="139"/>
    </location>
</feature>
<keyword evidence="1" id="KW-0472">Membrane</keyword>